<dbReference type="Gene3D" id="3.40.50.1820">
    <property type="entry name" value="alpha/beta hydrolase"/>
    <property type="match status" value="1"/>
</dbReference>
<gene>
    <name evidence="3" type="ORF">ACFPBZ_17845</name>
</gene>
<dbReference type="PANTHER" id="PTHR43056:SF10">
    <property type="entry name" value="COCE_NOND FAMILY, PUTATIVE (AFU_ORTHOLOGUE AFUA_7G00600)-RELATED"/>
    <property type="match status" value="1"/>
</dbReference>
<dbReference type="InterPro" id="IPR000383">
    <property type="entry name" value="Xaa-Pro-like_dom"/>
</dbReference>
<dbReference type="SMART" id="SM00939">
    <property type="entry name" value="PepX_C"/>
    <property type="match status" value="1"/>
</dbReference>
<dbReference type="InterPro" id="IPR013736">
    <property type="entry name" value="Xaa-Pro_dipept_C"/>
</dbReference>
<keyword evidence="1 3" id="KW-0378">Hydrolase</keyword>
<dbReference type="Proteomes" id="UP001595947">
    <property type="component" value="Unassembled WGS sequence"/>
</dbReference>
<dbReference type="Gene3D" id="2.60.120.260">
    <property type="entry name" value="Galactose-binding domain-like"/>
    <property type="match status" value="1"/>
</dbReference>
<dbReference type="InterPro" id="IPR029058">
    <property type="entry name" value="AB_hydrolase_fold"/>
</dbReference>
<dbReference type="Gene3D" id="1.10.3020.10">
    <property type="entry name" value="alpha-amino acid ester hydrolase ( Helical cap domain)"/>
    <property type="match status" value="1"/>
</dbReference>
<evidence type="ECO:0000313" key="3">
    <source>
        <dbReference type="EMBL" id="MFC5064089.1"/>
    </source>
</evidence>
<dbReference type="InterPro" id="IPR005674">
    <property type="entry name" value="CocE/Ser_esterase"/>
</dbReference>
<name>A0ABV9YPM4_9PSEU</name>
<dbReference type="EMBL" id="JBHSIV010000019">
    <property type="protein sequence ID" value="MFC5064089.1"/>
    <property type="molecule type" value="Genomic_DNA"/>
</dbReference>
<dbReference type="NCBIfam" id="TIGR00976">
    <property type="entry name" value="CocE_NonD"/>
    <property type="match status" value="1"/>
</dbReference>
<keyword evidence="4" id="KW-1185">Reference proteome</keyword>
<dbReference type="InterPro" id="IPR050585">
    <property type="entry name" value="Xaa-Pro_dipeptidyl-ppase/CocE"/>
</dbReference>
<proteinExistence type="predicted"/>
<dbReference type="Pfam" id="PF08530">
    <property type="entry name" value="PepX_C"/>
    <property type="match status" value="1"/>
</dbReference>
<reference evidence="4" key="1">
    <citation type="journal article" date="2019" name="Int. J. Syst. Evol. Microbiol.">
        <title>The Global Catalogue of Microorganisms (GCM) 10K type strain sequencing project: providing services to taxonomists for standard genome sequencing and annotation.</title>
        <authorList>
            <consortium name="The Broad Institute Genomics Platform"/>
            <consortium name="The Broad Institute Genome Sequencing Center for Infectious Disease"/>
            <person name="Wu L."/>
            <person name="Ma J."/>
        </authorList>
    </citation>
    <scope>NUCLEOTIDE SEQUENCE [LARGE SCALE GENOMIC DNA]</scope>
    <source>
        <strain evidence="4">CGMCC 4.7093</strain>
    </source>
</reference>
<comment type="caution">
    <text evidence="3">The sequence shown here is derived from an EMBL/GenBank/DDBJ whole genome shotgun (WGS) entry which is preliminary data.</text>
</comment>
<evidence type="ECO:0000256" key="1">
    <source>
        <dbReference type="ARBA" id="ARBA00022801"/>
    </source>
</evidence>
<dbReference type="InterPro" id="IPR008979">
    <property type="entry name" value="Galactose-bd-like_sf"/>
</dbReference>
<feature type="domain" description="Xaa-Pro dipeptidyl-peptidase C-terminal" evidence="2">
    <location>
        <begin position="304"/>
        <end position="546"/>
    </location>
</feature>
<dbReference type="SUPFAM" id="SSF49785">
    <property type="entry name" value="Galactose-binding domain-like"/>
    <property type="match status" value="1"/>
</dbReference>
<dbReference type="Pfam" id="PF02129">
    <property type="entry name" value="Peptidase_S15"/>
    <property type="match status" value="1"/>
</dbReference>
<dbReference type="GO" id="GO:0016787">
    <property type="term" value="F:hydrolase activity"/>
    <property type="evidence" value="ECO:0007669"/>
    <property type="project" value="UniProtKB-KW"/>
</dbReference>
<evidence type="ECO:0000259" key="2">
    <source>
        <dbReference type="SMART" id="SM00939"/>
    </source>
</evidence>
<organism evidence="3 4">
    <name type="scientific">Actinomycetospora atypica</name>
    <dbReference type="NCBI Taxonomy" id="1290095"/>
    <lineage>
        <taxon>Bacteria</taxon>
        <taxon>Bacillati</taxon>
        <taxon>Actinomycetota</taxon>
        <taxon>Actinomycetes</taxon>
        <taxon>Pseudonocardiales</taxon>
        <taxon>Pseudonocardiaceae</taxon>
        <taxon>Actinomycetospora</taxon>
    </lineage>
</organism>
<evidence type="ECO:0000313" key="4">
    <source>
        <dbReference type="Proteomes" id="UP001595947"/>
    </source>
</evidence>
<dbReference type="PANTHER" id="PTHR43056">
    <property type="entry name" value="PEPTIDASE S9 PROLYL OLIGOPEPTIDASE"/>
    <property type="match status" value="1"/>
</dbReference>
<protein>
    <submittedName>
        <fullName evidence="3">CocE/NonD family hydrolase</fullName>
    </submittedName>
</protein>
<dbReference type="RefSeq" id="WP_378037433.1">
    <property type="nucleotide sequence ID" value="NZ_JBHSIV010000019.1"/>
</dbReference>
<dbReference type="SUPFAM" id="SSF53474">
    <property type="entry name" value="alpha/beta-Hydrolases"/>
    <property type="match status" value="1"/>
</dbReference>
<accession>A0ABV9YPM4</accession>
<sequence length="551" mass="59158">MSPVTRLLRRGLGLPAPRAPRVRVVRDVAVPMPDGAVLRHDLHRPAGLERGPVVLVRSPYGRAGWVGLVFGRLVAERGYQVVVQSVRGTAGSQGELSPFDEADDGAATVRWLLDQPWCDGRIATMGPSYLGITQWALAPEAGEALRAMGLIVTASQFRDQTYPGGAFSLDNALSWAAMMQSPGLGGRLLEAVRHRVQAGFGTVPLSQADLVASGVPIGFFQDWLREDDPDSAYWAKRSYSARVDEVGRRGVAISSTAGWQDIFLPWQLDDFAALRAAGARPLLRIGPWVHTTPAGMAAGIRDALTVIDRAMDGAAAVPDDEPPVHLELSGGGGERHLGDWPPEHTRERAFYLRTDHGLSERAPEFPTRDDAYWAGTRIDYDPNDPTPAVGGPILSGRSGPRDQTALEARADVVVFTGPVLDADLVALGPVRATVHVRAQVEHLDVFVRVCDVDAAGRSVNVTDGVRRIRPGSPAPSEDGTVAVEVELWPVGHRFAAGHRLRVQVSGGAHPRIARHPGTASPLGEGRVLVARPREILHDAAHPSHVVLPVEP</sequence>